<dbReference type="Gene3D" id="2.60.120.260">
    <property type="entry name" value="Galactose-binding domain-like"/>
    <property type="match status" value="3"/>
</dbReference>
<evidence type="ECO:0000313" key="2">
    <source>
        <dbReference type="EMBL" id="TVT37824.1"/>
    </source>
</evidence>
<feature type="domain" description="Secretion system C-terminal sorting" evidence="1">
    <location>
        <begin position="522"/>
        <end position="596"/>
    </location>
</feature>
<gene>
    <name evidence="2" type="ORF">FNT36_21920</name>
</gene>
<sequence length="600" mass="63057">MTGLANGTYSLSAWVKSSGGQPIAQLQAQNFGAGTLTTAITATNGDWVKVSVNNIRVTNGQCEIGFYSKAKNDQYIYFDDVALAPQTNTAPTVTLAASSNLVLGKALTLNATAADADGTISQVEFFNGSTSLGTATSAPFQLNWTPSSLGLYSLTARATDNAGASTTSAAVPVLVVIPSLVSNTGSSNGNGLVVNPSFEQDGAEVDAPTGWLTSVGNGSPTSVDYTEAYGGAHSGTYHGTHWRNSGAYEVYTYQTVTGLANGTYSLSAWVKSSGGQPIAQLQAQNFGAGTLTTAITATNGDWVKVSVNNIRVTNGQCEIGFYSKAKNDQYIYFDDVAFTAQPTQQAALSMTNSVGNFSFEDDNAGVMAPRQWQTRTGGSTQAYASYSESYPNAHAGTYHGTHYRPEAYQIYTYQTVTGLANGTYSLSAWVKSKGGQPVAQLQAQNYGGSALSANIPTSPNDWVQVTIPSVTVTNGQCEVGIYSQANAGGQWLYFDDITLLPATASSAKSNLVAPEEAVAPALYPNPANDQVMLTANMPQESTVSIVIADLQGNTLATYQRKAAAGENQFVLDTNNLANGLYILRILGNDTSSAQRLEIKH</sequence>
<dbReference type="InterPro" id="IPR013783">
    <property type="entry name" value="Ig-like_fold"/>
</dbReference>
<dbReference type="Pfam" id="PF18962">
    <property type="entry name" value="Por_Secre_tail"/>
    <property type="match status" value="1"/>
</dbReference>
<evidence type="ECO:0000259" key="1">
    <source>
        <dbReference type="Pfam" id="PF18962"/>
    </source>
</evidence>
<keyword evidence="3" id="KW-1185">Reference proteome</keyword>
<accession>A0A558BMU1</accession>
<dbReference type="InterPro" id="IPR026444">
    <property type="entry name" value="Secre_tail"/>
</dbReference>
<dbReference type="EMBL" id="VMRJ01000006">
    <property type="protein sequence ID" value="TVT37824.1"/>
    <property type="molecule type" value="Genomic_DNA"/>
</dbReference>
<evidence type="ECO:0000313" key="3">
    <source>
        <dbReference type="Proteomes" id="UP000317624"/>
    </source>
</evidence>
<reference evidence="2 3" key="1">
    <citation type="submission" date="2019-07" db="EMBL/GenBank/DDBJ databases">
        <title>Hymenobacter sp. straun FUR1 Genome sequencing and assembly.</title>
        <authorList>
            <person name="Chhetri G."/>
        </authorList>
    </citation>
    <scope>NUCLEOTIDE SEQUENCE [LARGE SCALE GENOMIC DNA]</scope>
    <source>
        <strain evidence="2 3">Fur1</strain>
    </source>
</reference>
<comment type="caution">
    <text evidence="2">The sequence shown here is derived from an EMBL/GenBank/DDBJ whole genome shotgun (WGS) entry which is preliminary data.</text>
</comment>
<organism evidence="2 3">
    <name type="scientific">Hymenobacter setariae</name>
    <dbReference type="NCBI Taxonomy" id="2594794"/>
    <lineage>
        <taxon>Bacteria</taxon>
        <taxon>Pseudomonadati</taxon>
        <taxon>Bacteroidota</taxon>
        <taxon>Cytophagia</taxon>
        <taxon>Cytophagales</taxon>
        <taxon>Hymenobacteraceae</taxon>
        <taxon>Hymenobacter</taxon>
    </lineage>
</organism>
<dbReference type="Proteomes" id="UP000317624">
    <property type="component" value="Unassembled WGS sequence"/>
</dbReference>
<dbReference type="Gene3D" id="2.60.40.10">
    <property type="entry name" value="Immunoglobulins"/>
    <property type="match status" value="1"/>
</dbReference>
<dbReference type="NCBIfam" id="TIGR04183">
    <property type="entry name" value="Por_Secre_tail"/>
    <property type="match status" value="1"/>
</dbReference>
<dbReference type="OrthoDB" id="3981930at2"/>
<proteinExistence type="predicted"/>
<dbReference type="Pfam" id="PF17957">
    <property type="entry name" value="Big_7"/>
    <property type="match status" value="1"/>
</dbReference>
<protein>
    <submittedName>
        <fullName evidence="2">T9SS type A sorting domain-containing protein</fullName>
    </submittedName>
</protein>
<dbReference type="AlphaFoldDB" id="A0A558BMU1"/>
<name>A0A558BMU1_9BACT</name>